<dbReference type="GO" id="GO:0015031">
    <property type="term" value="P:protein transport"/>
    <property type="evidence" value="ECO:0007669"/>
    <property type="project" value="UniProtKB-UniRule"/>
</dbReference>
<keyword evidence="5" id="KW-0143">Chaperone</keyword>
<dbReference type="InParanoid" id="A0A1B4XD27"/>
<dbReference type="NCBIfam" id="TIGR00809">
    <property type="entry name" value="secB"/>
    <property type="match status" value="1"/>
</dbReference>
<dbReference type="GO" id="GO:0051082">
    <property type="term" value="F:unfolded protein binding"/>
    <property type="evidence" value="ECO:0007669"/>
    <property type="project" value="InterPro"/>
</dbReference>
<dbReference type="InterPro" id="IPR035958">
    <property type="entry name" value="SecB-like_sf"/>
</dbReference>
<organism evidence="6 7">
    <name type="scientific">Sulfuricaulis limicola</name>
    <dbReference type="NCBI Taxonomy" id="1620215"/>
    <lineage>
        <taxon>Bacteria</taxon>
        <taxon>Pseudomonadati</taxon>
        <taxon>Pseudomonadota</taxon>
        <taxon>Gammaproteobacteria</taxon>
        <taxon>Acidiferrobacterales</taxon>
        <taxon>Acidiferrobacteraceae</taxon>
        <taxon>Sulfuricaulis</taxon>
    </lineage>
</organism>
<evidence type="ECO:0000313" key="6">
    <source>
        <dbReference type="EMBL" id="BAV32692.1"/>
    </source>
</evidence>
<gene>
    <name evidence="5" type="primary">secB</name>
    <name evidence="6" type="ORF">SCL_0370</name>
</gene>
<dbReference type="PANTHER" id="PTHR36918">
    <property type="match status" value="1"/>
</dbReference>
<dbReference type="KEGG" id="slim:SCL_0370"/>
<comment type="subcellular location">
    <subcellularLocation>
        <location evidence="5">Cytoplasm</location>
    </subcellularLocation>
</comment>
<dbReference type="PANTHER" id="PTHR36918:SF1">
    <property type="entry name" value="PROTEIN-EXPORT PROTEIN SECB"/>
    <property type="match status" value="1"/>
</dbReference>
<dbReference type="PRINTS" id="PR01594">
    <property type="entry name" value="SECBCHAPRONE"/>
</dbReference>
<comment type="similarity">
    <text evidence="1 5">Belongs to the SecB family.</text>
</comment>
<accession>A0A1B4XD27</accession>
<dbReference type="GO" id="GO:0006457">
    <property type="term" value="P:protein folding"/>
    <property type="evidence" value="ECO:0007669"/>
    <property type="project" value="UniProtKB-UniRule"/>
</dbReference>
<proteinExistence type="inferred from homology"/>
<evidence type="ECO:0000256" key="5">
    <source>
        <dbReference type="HAMAP-Rule" id="MF_00821"/>
    </source>
</evidence>
<sequence>MAEPGQQSNTVFSVEKIYIKDVSYEAPGVPLVFSQSQNSGAEIGVQLGLEHSALAAEQGLYEVALTITATARRDNKNIFLVEVKQAGIFRIDGVSPETLQRALEISCAYVLLPFAREAVNNFVEKGGFPQLLITPINFEALYEQKHSAPASQPSIN</sequence>
<dbReference type="EMBL" id="AP014879">
    <property type="protein sequence ID" value="BAV32692.1"/>
    <property type="molecule type" value="Genomic_DNA"/>
</dbReference>
<dbReference type="HAMAP" id="MF_00821">
    <property type="entry name" value="SecB"/>
    <property type="match status" value="1"/>
</dbReference>
<reference evidence="6 7" key="1">
    <citation type="submission" date="2015-05" db="EMBL/GenBank/DDBJ databases">
        <title>Complete genome sequence of a sulfur-oxidizing gammaproteobacterium strain HA5.</title>
        <authorList>
            <person name="Miura A."/>
            <person name="Kojima H."/>
            <person name="Fukui M."/>
        </authorList>
    </citation>
    <scope>NUCLEOTIDE SEQUENCE [LARGE SCALE GENOMIC DNA]</scope>
    <source>
        <strain evidence="6 7">HA5</strain>
    </source>
</reference>
<comment type="function">
    <text evidence="5">One of the proteins required for the normal export of preproteins out of the cell cytoplasm. It is a molecular chaperone that binds to a subset of precursor proteins, maintaining them in a translocation-competent state. It also specifically binds to its receptor SecA.</text>
</comment>
<protein>
    <recommendedName>
        <fullName evidence="5">Protein-export protein SecB</fullName>
    </recommendedName>
</protein>
<evidence type="ECO:0000256" key="2">
    <source>
        <dbReference type="ARBA" id="ARBA00022448"/>
    </source>
</evidence>
<dbReference type="GO" id="GO:0005737">
    <property type="term" value="C:cytoplasm"/>
    <property type="evidence" value="ECO:0007669"/>
    <property type="project" value="UniProtKB-SubCell"/>
</dbReference>
<keyword evidence="5" id="KW-0963">Cytoplasm</keyword>
<keyword evidence="4 5" id="KW-0811">Translocation</keyword>
<dbReference type="SUPFAM" id="SSF54611">
    <property type="entry name" value="SecB-like"/>
    <property type="match status" value="1"/>
</dbReference>
<keyword evidence="2 5" id="KW-0813">Transport</keyword>
<dbReference type="Gene3D" id="3.10.420.10">
    <property type="entry name" value="SecB-like"/>
    <property type="match status" value="1"/>
</dbReference>
<keyword evidence="3 5" id="KW-0653">Protein transport</keyword>
<evidence type="ECO:0000256" key="4">
    <source>
        <dbReference type="ARBA" id="ARBA00023010"/>
    </source>
</evidence>
<name>A0A1B4XD27_9GAMM</name>
<keyword evidence="7" id="KW-1185">Reference proteome</keyword>
<dbReference type="FunCoup" id="A0A1B4XD27">
    <property type="interactions" value="255"/>
</dbReference>
<dbReference type="InterPro" id="IPR003708">
    <property type="entry name" value="SecB"/>
</dbReference>
<evidence type="ECO:0000313" key="7">
    <source>
        <dbReference type="Proteomes" id="UP000243180"/>
    </source>
</evidence>
<dbReference type="Proteomes" id="UP000243180">
    <property type="component" value="Chromosome"/>
</dbReference>
<dbReference type="GO" id="GO:0051262">
    <property type="term" value="P:protein tetramerization"/>
    <property type="evidence" value="ECO:0007669"/>
    <property type="project" value="InterPro"/>
</dbReference>
<evidence type="ECO:0000256" key="1">
    <source>
        <dbReference type="ARBA" id="ARBA00009990"/>
    </source>
</evidence>
<dbReference type="Pfam" id="PF02556">
    <property type="entry name" value="SecB"/>
    <property type="match status" value="1"/>
</dbReference>
<comment type="subunit">
    <text evidence="5">Homotetramer, a dimer of dimers. One homotetramer interacts with 1 SecA dimer.</text>
</comment>
<dbReference type="RefSeq" id="WP_172425878.1">
    <property type="nucleotide sequence ID" value="NZ_AP014879.1"/>
</dbReference>
<dbReference type="AlphaFoldDB" id="A0A1B4XD27"/>
<evidence type="ECO:0000256" key="3">
    <source>
        <dbReference type="ARBA" id="ARBA00022927"/>
    </source>
</evidence>